<feature type="region of interest" description="Disordered" evidence="1">
    <location>
        <begin position="57"/>
        <end position="76"/>
    </location>
</feature>
<organism evidence="2 3">
    <name type="scientific">Rhizopus azygosporus</name>
    <name type="common">Rhizopus microsporus var. azygosporus</name>
    <dbReference type="NCBI Taxonomy" id="86630"/>
    <lineage>
        <taxon>Eukaryota</taxon>
        <taxon>Fungi</taxon>
        <taxon>Fungi incertae sedis</taxon>
        <taxon>Mucoromycota</taxon>
        <taxon>Mucoromycotina</taxon>
        <taxon>Mucoromycetes</taxon>
        <taxon>Mucorales</taxon>
        <taxon>Mucorineae</taxon>
        <taxon>Rhizopodaceae</taxon>
        <taxon>Rhizopus</taxon>
    </lineage>
</organism>
<evidence type="ECO:0000313" key="3">
    <source>
        <dbReference type="Proteomes" id="UP000252139"/>
    </source>
</evidence>
<sequence length="235" mass="25817">MDACLSSLPLRPTFPTVVGSTTSFATINSENPEQSSLLTAEIHQLLKKAAIEKVSQQKLLRQPEKRRPPSSLQSEGAQSVCQCTLFQDGNLMGNLPTHSSEQLHDLHRSLRCISTHHGSSQPSTISSIHLGRSNVPVSDYTVRPISSPLIVYLNNSSYFGMGSSSRDSSQCLPRRLVDCSRYERPSRTPHEYSSAEALGFGLACKYEEVSASSYHQAGAPRISTSFLFIVTFMHS</sequence>
<dbReference type="EMBL" id="PJQL01000025">
    <property type="protein sequence ID" value="RCI01106.1"/>
    <property type="molecule type" value="Genomic_DNA"/>
</dbReference>
<reference evidence="2 3" key="1">
    <citation type="journal article" date="2018" name="G3 (Bethesda)">
        <title>Phylogenetic and Phylogenomic Definition of Rhizopus Species.</title>
        <authorList>
            <person name="Gryganskyi A.P."/>
            <person name="Golan J."/>
            <person name="Dolatabadi S."/>
            <person name="Mondo S."/>
            <person name="Robb S."/>
            <person name="Idnurm A."/>
            <person name="Muszewska A."/>
            <person name="Steczkiewicz K."/>
            <person name="Masonjones S."/>
            <person name="Liao H.L."/>
            <person name="Gajdeczka M.T."/>
            <person name="Anike F."/>
            <person name="Vuek A."/>
            <person name="Anishchenko I.M."/>
            <person name="Voigt K."/>
            <person name="de Hoog G.S."/>
            <person name="Smith M.E."/>
            <person name="Heitman J."/>
            <person name="Vilgalys R."/>
            <person name="Stajich J.E."/>
        </authorList>
    </citation>
    <scope>NUCLEOTIDE SEQUENCE [LARGE SCALE GENOMIC DNA]</scope>
    <source>
        <strain evidence="2 3">CBS 357.93</strain>
    </source>
</reference>
<accession>A0A367KFW4</accession>
<dbReference type="PANTHER" id="PTHR33066">
    <property type="entry name" value="INTEGRASE_SAM-LIKE_N DOMAIN-CONTAINING PROTEIN"/>
    <property type="match status" value="1"/>
</dbReference>
<dbReference type="AlphaFoldDB" id="A0A367KFW4"/>
<evidence type="ECO:0000256" key="1">
    <source>
        <dbReference type="SAM" id="MobiDB-lite"/>
    </source>
</evidence>
<evidence type="ECO:0000313" key="2">
    <source>
        <dbReference type="EMBL" id="RCI01106.1"/>
    </source>
</evidence>
<dbReference type="Proteomes" id="UP000252139">
    <property type="component" value="Unassembled WGS sequence"/>
</dbReference>
<protein>
    <submittedName>
        <fullName evidence="2">Uncharacterized protein</fullName>
    </submittedName>
</protein>
<comment type="caution">
    <text evidence="2">The sequence shown here is derived from an EMBL/GenBank/DDBJ whole genome shotgun (WGS) entry which is preliminary data.</text>
</comment>
<name>A0A367KFW4_RHIAZ</name>
<dbReference type="OrthoDB" id="10382333at2759"/>
<dbReference type="PANTHER" id="PTHR33066:SF2">
    <property type="entry name" value="FILAGGRIN-2-LIKE"/>
    <property type="match status" value="1"/>
</dbReference>
<gene>
    <name evidence="2" type="ORF">CU097_015495</name>
</gene>
<keyword evidence="3" id="KW-1185">Reference proteome</keyword>
<dbReference type="STRING" id="86630.A0A367KFW4"/>
<proteinExistence type="predicted"/>